<organism evidence="5 6">
    <name type="scientific">Amycolatopsis pigmentata</name>
    <dbReference type="NCBI Taxonomy" id="450801"/>
    <lineage>
        <taxon>Bacteria</taxon>
        <taxon>Bacillati</taxon>
        <taxon>Actinomycetota</taxon>
        <taxon>Actinomycetes</taxon>
        <taxon>Pseudonocardiales</taxon>
        <taxon>Pseudonocardiaceae</taxon>
        <taxon>Amycolatopsis</taxon>
    </lineage>
</organism>
<proteinExistence type="inferred from homology"/>
<feature type="domain" description="AMP-dependent synthetase/ligase" evidence="3">
    <location>
        <begin position="27"/>
        <end position="416"/>
    </location>
</feature>
<dbReference type="Pfam" id="PF00501">
    <property type="entry name" value="AMP-binding"/>
    <property type="match status" value="1"/>
</dbReference>
<comment type="similarity">
    <text evidence="1">Belongs to the ATP-dependent AMP-binding enzyme family.</text>
</comment>
<dbReference type="PANTHER" id="PTHR24096">
    <property type="entry name" value="LONG-CHAIN-FATTY-ACID--COA LIGASE"/>
    <property type="match status" value="1"/>
</dbReference>
<evidence type="ECO:0000256" key="2">
    <source>
        <dbReference type="ARBA" id="ARBA00022598"/>
    </source>
</evidence>
<name>A0ABW5G8M8_9PSEU</name>
<reference evidence="6" key="1">
    <citation type="journal article" date="2019" name="Int. J. Syst. Evol. Microbiol.">
        <title>The Global Catalogue of Microorganisms (GCM) 10K type strain sequencing project: providing services to taxonomists for standard genome sequencing and annotation.</title>
        <authorList>
            <consortium name="The Broad Institute Genomics Platform"/>
            <consortium name="The Broad Institute Genome Sequencing Center for Infectious Disease"/>
            <person name="Wu L."/>
            <person name="Ma J."/>
        </authorList>
    </citation>
    <scope>NUCLEOTIDE SEQUENCE [LARGE SCALE GENOMIC DNA]</scope>
    <source>
        <strain evidence="6">CGMCC 4.7645</strain>
    </source>
</reference>
<dbReference type="InterPro" id="IPR000873">
    <property type="entry name" value="AMP-dep_synth/lig_dom"/>
</dbReference>
<dbReference type="RefSeq" id="WP_378270966.1">
    <property type="nucleotide sequence ID" value="NZ_JBHUKR010000024.1"/>
</dbReference>
<evidence type="ECO:0000256" key="1">
    <source>
        <dbReference type="ARBA" id="ARBA00006432"/>
    </source>
</evidence>
<dbReference type="InterPro" id="IPR045851">
    <property type="entry name" value="AMP-bd_C_sf"/>
</dbReference>
<dbReference type="PANTHER" id="PTHR24096:SF149">
    <property type="entry name" value="AMP-BINDING DOMAIN-CONTAINING PROTEIN-RELATED"/>
    <property type="match status" value="1"/>
</dbReference>
<dbReference type="EMBL" id="JBHUKR010000024">
    <property type="protein sequence ID" value="MFD2422072.1"/>
    <property type="molecule type" value="Genomic_DNA"/>
</dbReference>
<dbReference type="SUPFAM" id="SSF56801">
    <property type="entry name" value="Acetyl-CoA synthetase-like"/>
    <property type="match status" value="1"/>
</dbReference>
<feature type="domain" description="AMP-binding enzyme C-terminal" evidence="4">
    <location>
        <begin position="466"/>
        <end position="542"/>
    </location>
</feature>
<dbReference type="PROSITE" id="PS00455">
    <property type="entry name" value="AMP_BINDING"/>
    <property type="match status" value="1"/>
</dbReference>
<dbReference type="Proteomes" id="UP001597417">
    <property type="component" value="Unassembled WGS sequence"/>
</dbReference>
<dbReference type="Gene3D" id="3.40.50.12780">
    <property type="entry name" value="N-terminal domain of ligase-like"/>
    <property type="match status" value="1"/>
</dbReference>
<keyword evidence="6" id="KW-1185">Reference proteome</keyword>
<evidence type="ECO:0000313" key="6">
    <source>
        <dbReference type="Proteomes" id="UP001597417"/>
    </source>
</evidence>
<evidence type="ECO:0000259" key="3">
    <source>
        <dbReference type="Pfam" id="PF00501"/>
    </source>
</evidence>
<keyword evidence="2" id="KW-0436">Ligase</keyword>
<evidence type="ECO:0000259" key="4">
    <source>
        <dbReference type="Pfam" id="PF13193"/>
    </source>
</evidence>
<protein>
    <submittedName>
        <fullName evidence="5">Class I adenylate-forming enzyme family protein</fullName>
    </submittedName>
</protein>
<dbReference type="Gene3D" id="3.30.300.30">
    <property type="match status" value="1"/>
</dbReference>
<dbReference type="Pfam" id="PF13193">
    <property type="entry name" value="AMP-binding_C"/>
    <property type="match status" value="1"/>
</dbReference>
<sequence length="560" mass="59570">MAITWPLAPAGSLTYPDVPAGSIVAGAAARYGDRTAFTHRGRELSFADVYRGACRFANALRAHGFGPGDTIAIHLPNCLAYPVAYYGILLAGAAFTPANPLLPWPALAAQLADSGAVAAVTFGRGAKALADVKDQTRIRLVVVAEPDGELTAGHQDFAEFHDNHPADPPEVVVDPRTALAHLAYTGGTTGRSKGVRLFHRNVVVNSLQYACWGSGSVPVLDAEGNPVLDQIGDEDEWPVRLGTGCMINLTPWFHAMGTIGGLNVPMLSGTTLVLHDRFDPPAYLAEAERRRVTSLGGAPALFAALLACPDLATRDLSSVRTITSGAAPMPHEMLDALHRRFPGVVIAEGYGMTEVTMGATQGPCARSATRKPGTVGLPVFDTEIKIVAADGGEDPLPPGERGEVCIRGPQVMAGYHERPDETAATLVDGWLHSGDIGILDADGYLSIVDRKKDMLIYKGYNVYPRELEELLMSQPGVASAAVVGRHRTDVGELPVAFVVRTPGANGLTEEELTGAINEKVLPYQRLRELHFVDEIPVSAAGKILKRDLRARLDSPLPTES</sequence>
<gene>
    <name evidence="5" type="ORF">ACFSXZ_37660</name>
</gene>
<evidence type="ECO:0000313" key="5">
    <source>
        <dbReference type="EMBL" id="MFD2422072.1"/>
    </source>
</evidence>
<dbReference type="InterPro" id="IPR025110">
    <property type="entry name" value="AMP-bd_C"/>
</dbReference>
<dbReference type="InterPro" id="IPR020845">
    <property type="entry name" value="AMP-binding_CS"/>
</dbReference>
<comment type="caution">
    <text evidence="5">The sequence shown here is derived from an EMBL/GenBank/DDBJ whole genome shotgun (WGS) entry which is preliminary data.</text>
</comment>
<accession>A0ABW5G8M8</accession>
<dbReference type="InterPro" id="IPR042099">
    <property type="entry name" value="ANL_N_sf"/>
</dbReference>